<sequence length="41" mass="4348">METSWRKSSRSGAINDEACIEVAGVISGLAIRDSKDPGGWP</sequence>
<dbReference type="Pfam" id="PF04149">
    <property type="entry name" value="DUF397"/>
    <property type="match status" value="1"/>
</dbReference>
<keyword evidence="3" id="KW-1185">Reference proteome</keyword>
<evidence type="ECO:0000313" key="3">
    <source>
        <dbReference type="Proteomes" id="UP000295578"/>
    </source>
</evidence>
<dbReference type="EMBL" id="SMKY01000087">
    <property type="protein sequence ID" value="TDD80747.1"/>
    <property type="molecule type" value="Genomic_DNA"/>
</dbReference>
<evidence type="ECO:0000259" key="1">
    <source>
        <dbReference type="Pfam" id="PF04149"/>
    </source>
</evidence>
<dbReference type="InterPro" id="IPR007278">
    <property type="entry name" value="DUF397"/>
</dbReference>
<dbReference type="OrthoDB" id="3630528at2"/>
<dbReference type="RefSeq" id="WP_132198975.1">
    <property type="nucleotide sequence ID" value="NZ_SMKY01000087.1"/>
</dbReference>
<reference evidence="2 3" key="1">
    <citation type="submission" date="2019-03" db="EMBL/GenBank/DDBJ databases">
        <title>Draft genome sequences of novel Actinobacteria.</title>
        <authorList>
            <person name="Sahin N."/>
            <person name="Ay H."/>
            <person name="Saygin H."/>
        </authorList>
    </citation>
    <scope>NUCLEOTIDE SEQUENCE [LARGE SCALE GENOMIC DNA]</scope>
    <source>
        <strain evidence="2 3">DSM 45941</strain>
    </source>
</reference>
<dbReference type="AlphaFoldDB" id="A0A4V2YVA3"/>
<dbReference type="Proteomes" id="UP000295578">
    <property type="component" value="Unassembled WGS sequence"/>
</dbReference>
<organism evidence="2 3">
    <name type="scientific">Actinomadura darangshiensis</name>
    <dbReference type="NCBI Taxonomy" id="705336"/>
    <lineage>
        <taxon>Bacteria</taxon>
        <taxon>Bacillati</taxon>
        <taxon>Actinomycetota</taxon>
        <taxon>Actinomycetes</taxon>
        <taxon>Streptosporangiales</taxon>
        <taxon>Thermomonosporaceae</taxon>
        <taxon>Actinomadura</taxon>
    </lineage>
</organism>
<name>A0A4V2YVA3_9ACTN</name>
<feature type="domain" description="DUF397" evidence="1">
    <location>
        <begin position="4"/>
        <end position="39"/>
    </location>
</feature>
<evidence type="ECO:0000313" key="2">
    <source>
        <dbReference type="EMBL" id="TDD80747.1"/>
    </source>
</evidence>
<protein>
    <submittedName>
        <fullName evidence="2">DUF397 domain-containing protein</fullName>
    </submittedName>
</protein>
<comment type="caution">
    <text evidence="2">The sequence shown here is derived from an EMBL/GenBank/DDBJ whole genome shotgun (WGS) entry which is preliminary data.</text>
</comment>
<gene>
    <name evidence="2" type="ORF">E1293_20105</name>
</gene>
<accession>A0A4V2YVA3</accession>
<proteinExistence type="predicted"/>